<feature type="compositionally biased region" description="Basic and acidic residues" evidence="1">
    <location>
        <begin position="30"/>
        <end position="39"/>
    </location>
</feature>
<keyword evidence="3" id="KW-1185">Reference proteome</keyword>
<evidence type="ECO:0000313" key="2">
    <source>
        <dbReference type="EMBL" id="KAK8947366.1"/>
    </source>
</evidence>
<dbReference type="EMBL" id="JBBWWQ010000005">
    <property type="protein sequence ID" value="KAK8947366.1"/>
    <property type="molecule type" value="Genomic_DNA"/>
</dbReference>
<evidence type="ECO:0000256" key="1">
    <source>
        <dbReference type="SAM" id="MobiDB-lite"/>
    </source>
</evidence>
<comment type="caution">
    <text evidence="2">The sequence shown here is derived from an EMBL/GenBank/DDBJ whole genome shotgun (WGS) entry which is preliminary data.</text>
</comment>
<accession>A0AAP0BT27</accession>
<protein>
    <submittedName>
        <fullName evidence="2">Uncharacterized protein</fullName>
    </submittedName>
</protein>
<evidence type="ECO:0000313" key="3">
    <source>
        <dbReference type="Proteomes" id="UP001418222"/>
    </source>
</evidence>
<proteinExistence type="predicted"/>
<feature type="region of interest" description="Disordered" evidence="1">
    <location>
        <begin position="1"/>
        <end position="39"/>
    </location>
</feature>
<gene>
    <name evidence="2" type="ORF">KSP39_PZI007393</name>
</gene>
<dbReference type="Proteomes" id="UP001418222">
    <property type="component" value="Unassembled WGS sequence"/>
</dbReference>
<dbReference type="AlphaFoldDB" id="A0AAP0BT27"/>
<organism evidence="2 3">
    <name type="scientific">Platanthera zijinensis</name>
    <dbReference type="NCBI Taxonomy" id="2320716"/>
    <lineage>
        <taxon>Eukaryota</taxon>
        <taxon>Viridiplantae</taxon>
        <taxon>Streptophyta</taxon>
        <taxon>Embryophyta</taxon>
        <taxon>Tracheophyta</taxon>
        <taxon>Spermatophyta</taxon>
        <taxon>Magnoliopsida</taxon>
        <taxon>Liliopsida</taxon>
        <taxon>Asparagales</taxon>
        <taxon>Orchidaceae</taxon>
        <taxon>Orchidoideae</taxon>
        <taxon>Orchideae</taxon>
        <taxon>Orchidinae</taxon>
        <taxon>Platanthera</taxon>
    </lineage>
</organism>
<feature type="compositionally biased region" description="Low complexity" evidence="1">
    <location>
        <begin position="1"/>
        <end position="20"/>
    </location>
</feature>
<sequence>MTNVPEETTTIVPEETATSTNATKSFGQDQPREPNQRLRLDSECSREIAIWVFVKISLPATPSSHGDWGILEKLSVEACSKHNITACCRSDENAEDARLGFFSSDSKELLDWEVSAASLPMD</sequence>
<reference evidence="2 3" key="1">
    <citation type="journal article" date="2022" name="Nat. Plants">
        <title>Genomes of leafy and leafless Platanthera orchids illuminate the evolution of mycoheterotrophy.</title>
        <authorList>
            <person name="Li M.H."/>
            <person name="Liu K.W."/>
            <person name="Li Z."/>
            <person name="Lu H.C."/>
            <person name="Ye Q.L."/>
            <person name="Zhang D."/>
            <person name="Wang J.Y."/>
            <person name="Li Y.F."/>
            <person name="Zhong Z.M."/>
            <person name="Liu X."/>
            <person name="Yu X."/>
            <person name="Liu D.K."/>
            <person name="Tu X.D."/>
            <person name="Liu B."/>
            <person name="Hao Y."/>
            <person name="Liao X.Y."/>
            <person name="Jiang Y.T."/>
            <person name="Sun W.H."/>
            <person name="Chen J."/>
            <person name="Chen Y.Q."/>
            <person name="Ai Y."/>
            <person name="Zhai J.W."/>
            <person name="Wu S.S."/>
            <person name="Zhou Z."/>
            <person name="Hsiao Y.Y."/>
            <person name="Wu W.L."/>
            <person name="Chen Y.Y."/>
            <person name="Lin Y.F."/>
            <person name="Hsu J.L."/>
            <person name="Li C.Y."/>
            <person name="Wang Z.W."/>
            <person name="Zhao X."/>
            <person name="Zhong W.Y."/>
            <person name="Ma X.K."/>
            <person name="Ma L."/>
            <person name="Huang J."/>
            <person name="Chen G.Z."/>
            <person name="Huang M.Z."/>
            <person name="Huang L."/>
            <person name="Peng D.H."/>
            <person name="Luo Y.B."/>
            <person name="Zou S.Q."/>
            <person name="Chen S.P."/>
            <person name="Lan S."/>
            <person name="Tsai W.C."/>
            <person name="Van de Peer Y."/>
            <person name="Liu Z.J."/>
        </authorList>
    </citation>
    <scope>NUCLEOTIDE SEQUENCE [LARGE SCALE GENOMIC DNA]</scope>
    <source>
        <strain evidence="2">Lor287</strain>
    </source>
</reference>
<name>A0AAP0BT27_9ASPA</name>